<evidence type="ECO:0000256" key="1">
    <source>
        <dbReference type="SAM" id="MobiDB-lite"/>
    </source>
</evidence>
<feature type="compositionally biased region" description="Polar residues" evidence="1">
    <location>
        <begin position="78"/>
        <end position="89"/>
    </location>
</feature>
<feature type="region of interest" description="Disordered" evidence="1">
    <location>
        <begin position="78"/>
        <end position="105"/>
    </location>
</feature>
<dbReference type="AlphaFoldDB" id="A0A8R1DPQ0"/>
<dbReference type="EnsemblMetazoa" id="CJA08765.1">
    <property type="protein sequence ID" value="CJA08765.1"/>
    <property type="gene ID" value="WBGene00127970"/>
</dbReference>
<name>A0A8R1DPQ0_CAEJA</name>
<proteinExistence type="predicted"/>
<evidence type="ECO:0000313" key="3">
    <source>
        <dbReference type="Proteomes" id="UP000005237"/>
    </source>
</evidence>
<dbReference type="Proteomes" id="UP000005237">
    <property type="component" value="Unassembled WGS sequence"/>
</dbReference>
<evidence type="ECO:0000313" key="2">
    <source>
        <dbReference type="EnsemblMetazoa" id="CJA08765.1"/>
    </source>
</evidence>
<accession>A0A8R1DPQ0</accession>
<reference evidence="3" key="1">
    <citation type="submission" date="2010-08" db="EMBL/GenBank/DDBJ databases">
        <authorList>
            <consortium name="Caenorhabditis japonica Sequencing Consortium"/>
            <person name="Wilson R.K."/>
        </authorList>
    </citation>
    <scope>NUCLEOTIDE SEQUENCE [LARGE SCALE GENOMIC DNA]</scope>
    <source>
        <strain evidence="3">DF5081</strain>
    </source>
</reference>
<reference evidence="2" key="2">
    <citation type="submission" date="2022-06" db="UniProtKB">
        <authorList>
            <consortium name="EnsemblMetazoa"/>
        </authorList>
    </citation>
    <scope>IDENTIFICATION</scope>
    <source>
        <strain evidence="2">DF5081</strain>
    </source>
</reference>
<protein>
    <submittedName>
        <fullName evidence="2">Uncharacterized protein</fullName>
    </submittedName>
</protein>
<organism evidence="2 3">
    <name type="scientific">Caenorhabditis japonica</name>
    <dbReference type="NCBI Taxonomy" id="281687"/>
    <lineage>
        <taxon>Eukaryota</taxon>
        <taxon>Metazoa</taxon>
        <taxon>Ecdysozoa</taxon>
        <taxon>Nematoda</taxon>
        <taxon>Chromadorea</taxon>
        <taxon>Rhabditida</taxon>
        <taxon>Rhabditina</taxon>
        <taxon>Rhabditomorpha</taxon>
        <taxon>Rhabditoidea</taxon>
        <taxon>Rhabditidae</taxon>
        <taxon>Peloderinae</taxon>
        <taxon>Caenorhabditis</taxon>
    </lineage>
</organism>
<sequence length="140" mass="15650">MMTPSDSYYVQCKKLLEKCMAQQAEVIQPTPAEPIIPTSEQSYGCICFNCWKVSPVPQVPEDIFTFSESSESVALSVTQTSTVSATMPASSRDDEDEKKKNLENENELLRQTVDLQNEIIAELVELKKLADELGDSSVFY</sequence>
<keyword evidence="3" id="KW-1185">Reference proteome</keyword>